<sequence>MDKRYNALPLPEQLSLRRQAIEDVLAHPEWSLRESVRHLKKTMRLTSAEMAKLAGVSTKTIQDIEQGRSDGTVQTMNRIFGMLGLKLGVVRQTT</sequence>
<dbReference type="Proteomes" id="UP000269271">
    <property type="component" value="Unassembled WGS sequence"/>
</dbReference>
<dbReference type="Proteomes" id="UP001172109">
    <property type="component" value="Unassembled WGS sequence"/>
</dbReference>
<feature type="domain" description="HTH cro/C1-type" evidence="1">
    <location>
        <begin position="36"/>
        <end position="90"/>
    </location>
</feature>
<dbReference type="GO" id="GO:0003677">
    <property type="term" value="F:DNA binding"/>
    <property type="evidence" value="ECO:0007669"/>
    <property type="project" value="InterPro"/>
</dbReference>
<dbReference type="EMBL" id="JAUJQS010000023">
    <property type="protein sequence ID" value="MDN7568203.1"/>
    <property type="molecule type" value="Genomic_DNA"/>
</dbReference>
<name>A0A0G3YWD9_9BURK</name>
<dbReference type="InterPro" id="IPR001387">
    <property type="entry name" value="Cro/C1-type_HTH"/>
</dbReference>
<dbReference type="AlphaFoldDB" id="A0A0G3YWD9"/>
<dbReference type="RefSeq" id="WP_047851321.1">
    <property type="nucleotide sequence ID" value="NZ_CABVQJ010000007.1"/>
</dbReference>
<dbReference type="KEGG" id="bcon:NL30_17235"/>
<dbReference type="CDD" id="cd00093">
    <property type="entry name" value="HTH_XRE"/>
    <property type="match status" value="1"/>
</dbReference>
<dbReference type="SMART" id="SM00530">
    <property type="entry name" value="HTH_XRE"/>
    <property type="match status" value="1"/>
</dbReference>
<dbReference type="Gene3D" id="1.10.260.40">
    <property type="entry name" value="lambda repressor-like DNA-binding domains"/>
    <property type="match status" value="1"/>
</dbReference>
<dbReference type="SUPFAM" id="SSF47413">
    <property type="entry name" value="lambda repressor-like DNA-binding domains"/>
    <property type="match status" value="1"/>
</dbReference>
<protein>
    <submittedName>
        <fullName evidence="2">Helix-turn-helix domain-containing protein</fullName>
    </submittedName>
    <submittedName>
        <fullName evidence="3">Transcriptional regulator</fullName>
    </submittedName>
</protein>
<evidence type="ECO:0000259" key="1">
    <source>
        <dbReference type="PROSITE" id="PS50943"/>
    </source>
</evidence>
<dbReference type="InterPro" id="IPR010982">
    <property type="entry name" value="Lambda_DNA-bd_dom_sf"/>
</dbReference>
<proteinExistence type="predicted"/>
<gene>
    <name evidence="3" type="ORF">DF037_11595</name>
    <name evidence="2" type="ORF">QZM56_27180</name>
</gene>
<reference evidence="3 4" key="1">
    <citation type="submission" date="2018-08" db="EMBL/GenBank/DDBJ databases">
        <title>Comparative analysis of Burkholderia isolates from Puerto Rico.</title>
        <authorList>
            <person name="Hall C."/>
            <person name="Sahl J."/>
            <person name="Wagner D."/>
        </authorList>
    </citation>
    <scope>NUCLEOTIDE SEQUENCE [LARGE SCALE GENOMIC DNA]</scope>
    <source>
        <strain evidence="3 4">Bp9001</strain>
    </source>
</reference>
<accession>A0A0G3YWD9</accession>
<reference evidence="2" key="2">
    <citation type="submission" date="2023-07" db="EMBL/GenBank/DDBJ databases">
        <title>A collection of bacterial strains from the Burkholderia cepacia Research Laboratory and Repository.</title>
        <authorList>
            <person name="Lipuma J."/>
            <person name="Spilker T."/>
            <person name="Caverly L."/>
        </authorList>
    </citation>
    <scope>NUCLEOTIDE SEQUENCE</scope>
    <source>
        <strain evidence="2">AU44979</strain>
    </source>
</reference>
<comment type="caution">
    <text evidence="3">The sequence shown here is derived from an EMBL/GenBank/DDBJ whole genome shotgun (WGS) entry which is preliminary data.</text>
</comment>
<dbReference type="EMBL" id="QTQX01000006">
    <property type="protein sequence ID" value="RQT31013.1"/>
    <property type="molecule type" value="Genomic_DNA"/>
</dbReference>
<organism evidence="3 4">
    <name type="scientific">Burkholderia contaminans</name>
    <dbReference type="NCBI Taxonomy" id="488447"/>
    <lineage>
        <taxon>Bacteria</taxon>
        <taxon>Pseudomonadati</taxon>
        <taxon>Pseudomonadota</taxon>
        <taxon>Betaproteobacteria</taxon>
        <taxon>Burkholderiales</taxon>
        <taxon>Burkholderiaceae</taxon>
        <taxon>Burkholderia</taxon>
        <taxon>Burkholderia cepacia complex</taxon>
    </lineage>
</organism>
<dbReference type="PROSITE" id="PS50943">
    <property type="entry name" value="HTH_CROC1"/>
    <property type="match status" value="1"/>
</dbReference>
<evidence type="ECO:0000313" key="3">
    <source>
        <dbReference type="EMBL" id="RQT31013.1"/>
    </source>
</evidence>
<evidence type="ECO:0000313" key="2">
    <source>
        <dbReference type="EMBL" id="MDN7568203.1"/>
    </source>
</evidence>
<evidence type="ECO:0000313" key="4">
    <source>
        <dbReference type="Proteomes" id="UP000269271"/>
    </source>
</evidence>